<protein>
    <submittedName>
        <fullName evidence="2">Uncharacterized protein</fullName>
    </submittedName>
</protein>
<dbReference type="RefSeq" id="WP_116094469.1">
    <property type="nucleotide sequence ID" value="NZ_CP094725.1"/>
</dbReference>
<gene>
    <name evidence="2" type="ORF">DOS83_07240</name>
</gene>
<name>A0A3E0IP79_9STAP</name>
<proteinExistence type="predicted"/>
<evidence type="ECO:0000313" key="3">
    <source>
        <dbReference type="Proteomes" id="UP000256562"/>
    </source>
</evidence>
<reference evidence="2 3" key="1">
    <citation type="journal article" date="2018" name="Vet. Microbiol.">
        <title>Characterisation of Staphylococcus felis isolated from cats using whole genome sequencing.</title>
        <authorList>
            <person name="Worthing K."/>
            <person name="Pang S."/>
            <person name="Trott D.J."/>
            <person name="Abraham S."/>
            <person name="Coombs G.W."/>
            <person name="Jordan D."/>
            <person name="McIntyre L."/>
            <person name="Davies M.R."/>
            <person name="Norris J."/>
        </authorList>
    </citation>
    <scope>NUCLEOTIDE SEQUENCE [LARGE SCALE GENOMIC DNA]</scope>
    <source>
        <strain evidence="2 3">F9</strain>
    </source>
</reference>
<sequence>MKSVEQLIKEVQKEQNRTDKQLESIQFEIRQNEVTMFFLYREPFVDSEQHHYIRHNHDPEFLDKETFENLKESLMEMDIPFTERSDIFM</sequence>
<accession>A0A3E0IP79</accession>
<evidence type="ECO:0000256" key="1">
    <source>
        <dbReference type="SAM" id="Coils"/>
    </source>
</evidence>
<dbReference type="Proteomes" id="UP000256562">
    <property type="component" value="Unassembled WGS sequence"/>
</dbReference>
<dbReference type="OrthoDB" id="2407951at2"/>
<comment type="caution">
    <text evidence="2">The sequence shown here is derived from an EMBL/GenBank/DDBJ whole genome shotgun (WGS) entry which is preliminary data.</text>
</comment>
<dbReference type="AlphaFoldDB" id="A0A3E0IP79"/>
<evidence type="ECO:0000313" key="2">
    <source>
        <dbReference type="EMBL" id="REH94738.1"/>
    </source>
</evidence>
<keyword evidence="1" id="KW-0175">Coiled coil</keyword>
<dbReference type="EMBL" id="QKXQ01000338">
    <property type="protein sequence ID" value="REH94738.1"/>
    <property type="molecule type" value="Genomic_DNA"/>
</dbReference>
<feature type="coiled-coil region" evidence="1">
    <location>
        <begin position="1"/>
        <end position="28"/>
    </location>
</feature>
<organism evidence="2 3">
    <name type="scientific">Staphylococcus felis</name>
    <dbReference type="NCBI Taxonomy" id="46127"/>
    <lineage>
        <taxon>Bacteria</taxon>
        <taxon>Bacillati</taxon>
        <taxon>Bacillota</taxon>
        <taxon>Bacilli</taxon>
        <taxon>Bacillales</taxon>
        <taxon>Staphylococcaceae</taxon>
        <taxon>Staphylococcus</taxon>
    </lineage>
</organism>